<reference evidence="2 3" key="1">
    <citation type="journal article" date="2013" name="Syst. Appl. Microbiol.">
        <title>Phylogenetic position and virulence apparatus of the pear flower necrosis pathogen Erwinia piriflorinigrans CFBP 5888T as assessed by comparative genomics.</title>
        <authorList>
            <person name="Smits T.H."/>
            <person name="Rezzonico F."/>
            <person name="Lopez M.M."/>
            <person name="Blom J."/>
            <person name="Goesmann A."/>
            <person name="Frey J.E."/>
            <person name="Duffy B."/>
        </authorList>
    </citation>
    <scope>NUCLEOTIDE SEQUENCE [LARGE SCALE GENOMIC DNA]</scope>
    <source>
        <strain evidence="3">CFBP5888</strain>
    </source>
</reference>
<evidence type="ECO:0000256" key="1">
    <source>
        <dbReference type="SAM" id="Phobius"/>
    </source>
</evidence>
<gene>
    <name evidence="2" type="ORF">EPIR_3164</name>
</gene>
<protein>
    <submittedName>
        <fullName evidence="2">Uncharacterized protein</fullName>
    </submittedName>
</protein>
<name>V5ZBZ1_9GAMM</name>
<keyword evidence="1" id="KW-1133">Transmembrane helix</keyword>
<feature type="transmembrane region" description="Helical" evidence="1">
    <location>
        <begin position="7"/>
        <end position="27"/>
    </location>
</feature>
<evidence type="ECO:0000313" key="2">
    <source>
        <dbReference type="EMBL" id="CCG88527.1"/>
    </source>
</evidence>
<dbReference type="AlphaFoldDB" id="V5ZBZ1"/>
<keyword evidence="1" id="KW-0472">Membrane</keyword>
<comment type="caution">
    <text evidence="2">The sequence shown here is derived from an EMBL/GenBank/DDBJ whole genome shotgun (WGS) entry which is preliminary data.</text>
</comment>
<evidence type="ECO:0000313" key="3">
    <source>
        <dbReference type="Proteomes" id="UP000018217"/>
    </source>
</evidence>
<sequence>MRLRFEIINIILLLLFVVVVSYFIFYWTGGFNNYNKKNYECQAVFKLETPEFSMPAVASISVLNNKGSMMFGGPVYEHNSLAGAVSRRFEFNVEEEYGSMLFHIHKTIKLEKDSVNDSVAEEILPGFLTVPSATIYFKIFRVNEGIFFMRDNRPLFYCKYI</sequence>
<keyword evidence="1" id="KW-0812">Transmembrane</keyword>
<organism evidence="2 3">
    <name type="scientific">Erwinia piriflorinigrans CFBP 5888</name>
    <dbReference type="NCBI Taxonomy" id="1161919"/>
    <lineage>
        <taxon>Bacteria</taxon>
        <taxon>Pseudomonadati</taxon>
        <taxon>Pseudomonadota</taxon>
        <taxon>Gammaproteobacteria</taxon>
        <taxon>Enterobacterales</taxon>
        <taxon>Erwiniaceae</taxon>
        <taxon>Erwinia</taxon>
    </lineage>
</organism>
<accession>V5ZBZ1</accession>
<proteinExistence type="predicted"/>
<dbReference type="EMBL" id="CAHS01000021">
    <property type="protein sequence ID" value="CCG88527.1"/>
    <property type="molecule type" value="Genomic_DNA"/>
</dbReference>
<keyword evidence="3" id="KW-1185">Reference proteome</keyword>
<dbReference type="Proteomes" id="UP000018217">
    <property type="component" value="Unassembled WGS sequence"/>
</dbReference>